<dbReference type="CDD" id="cd22997">
    <property type="entry name" value="GT_LH"/>
    <property type="match status" value="1"/>
</dbReference>
<protein>
    <submittedName>
        <fullName evidence="1">Uncharacterized protein</fullName>
    </submittedName>
</protein>
<evidence type="ECO:0000313" key="2">
    <source>
        <dbReference type="Proteomes" id="UP000800041"/>
    </source>
</evidence>
<dbReference type="PANTHER" id="PTHR36587:SF2">
    <property type="entry name" value="EXPRESSION SITE-ASSOCIATED GENE 3 (ESAG3)-LIKE PROTEIN"/>
    <property type="match status" value="1"/>
</dbReference>
<proteinExistence type="predicted"/>
<gene>
    <name evidence="1" type="ORF">K402DRAFT_448405</name>
</gene>
<accession>A0A6G1GQ73</accession>
<sequence length="520" mass="58828">MVIPALSNKRLRLALIVFFVWTLIALLVIVPTRQTAHAHSASRSYFHLLIPASQPNANLCRLIYSAAVLNYPAPILIGWEGKDDYDITASHLAKIRGIIRYLKGLPEGRQDDVALVLDGYDVWMQLRPDVLLQRYFKVNADANAQLEEDFGKEGMKEHGVMQSIIFGPDKICWPEDPWRPACWAVPKSPLGRKIFGVTTDGEDPVYNRPRWLNSGTLIGPTGDLHEALEATMRVMAKEFDPNNEIRNSDQMYFADTWGEQEWGRTSLFRILKGDENATNARRQPPPDLEHTYVPKFEPGQKTDFHIGLDYESSLFQTAAFYEEFLTWMTYSGRPHITADSPATESAEYIQEAAGTTSQPLFLLPEDVSFSPPPPLPPVEDTPGTPWTSLRLMTNYATHQLFPVLHITGNKELIEAWWRRMWFYPHGLELLDRAHDYNPFEEGKGLNGGQLGSGDLYGNREWWNWNVRESAPTHWWGGAKSLPSTLLGQIKGGKKGGAWTDSGKWIAWEDLCGPSEGELFS</sequence>
<organism evidence="1 2">
    <name type="scientific">Aulographum hederae CBS 113979</name>
    <dbReference type="NCBI Taxonomy" id="1176131"/>
    <lineage>
        <taxon>Eukaryota</taxon>
        <taxon>Fungi</taxon>
        <taxon>Dikarya</taxon>
        <taxon>Ascomycota</taxon>
        <taxon>Pezizomycotina</taxon>
        <taxon>Dothideomycetes</taxon>
        <taxon>Pleosporomycetidae</taxon>
        <taxon>Aulographales</taxon>
        <taxon>Aulographaceae</taxon>
    </lineage>
</organism>
<dbReference type="EMBL" id="ML977178">
    <property type="protein sequence ID" value="KAF1983081.1"/>
    <property type="molecule type" value="Genomic_DNA"/>
</dbReference>
<dbReference type="PANTHER" id="PTHR36587">
    <property type="entry name" value="EXPRESSION SITE-ASSOCIATED GENE 3 (ESAG3)-LIKE PROTEIN"/>
    <property type="match status" value="1"/>
</dbReference>
<dbReference type="Proteomes" id="UP000800041">
    <property type="component" value="Unassembled WGS sequence"/>
</dbReference>
<dbReference type="OrthoDB" id="422736at2759"/>
<keyword evidence="2" id="KW-1185">Reference proteome</keyword>
<name>A0A6G1GQ73_9PEZI</name>
<reference evidence="1" key="1">
    <citation type="journal article" date="2020" name="Stud. Mycol.">
        <title>101 Dothideomycetes genomes: a test case for predicting lifestyles and emergence of pathogens.</title>
        <authorList>
            <person name="Haridas S."/>
            <person name="Albert R."/>
            <person name="Binder M."/>
            <person name="Bloem J."/>
            <person name="Labutti K."/>
            <person name="Salamov A."/>
            <person name="Andreopoulos B."/>
            <person name="Baker S."/>
            <person name="Barry K."/>
            <person name="Bills G."/>
            <person name="Bluhm B."/>
            <person name="Cannon C."/>
            <person name="Castanera R."/>
            <person name="Culley D."/>
            <person name="Daum C."/>
            <person name="Ezra D."/>
            <person name="Gonzalez J."/>
            <person name="Henrissat B."/>
            <person name="Kuo A."/>
            <person name="Liang C."/>
            <person name="Lipzen A."/>
            <person name="Lutzoni F."/>
            <person name="Magnuson J."/>
            <person name="Mondo S."/>
            <person name="Nolan M."/>
            <person name="Ohm R."/>
            <person name="Pangilinan J."/>
            <person name="Park H.-J."/>
            <person name="Ramirez L."/>
            <person name="Alfaro M."/>
            <person name="Sun H."/>
            <person name="Tritt A."/>
            <person name="Yoshinaga Y."/>
            <person name="Zwiers L.-H."/>
            <person name="Turgeon B."/>
            <person name="Goodwin S."/>
            <person name="Spatafora J."/>
            <person name="Crous P."/>
            <person name="Grigoriev I."/>
        </authorList>
    </citation>
    <scope>NUCLEOTIDE SEQUENCE</scope>
    <source>
        <strain evidence="1">CBS 113979</strain>
    </source>
</reference>
<dbReference type="AlphaFoldDB" id="A0A6G1GQ73"/>
<evidence type="ECO:0000313" key="1">
    <source>
        <dbReference type="EMBL" id="KAF1983081.1"/>
    </source>
</evidence>